<gene>
    <name evidence="2" type="ORF">SAMN05421812_107182</name>
</gene>
<dbReference type="Pfam" id="PF13649">
    <property type="entry name" value="Methyltransf_25"/>
    <property type="match status" value="1"/>
</dbReference>
<dbReference type="RefSeq" id="WP_218824598.1">
    <property type="nucleotide sequence ID" value="NZ_FZPH01000007.1"/>
</dbReference>
<keyword evidence="2" id="KW-0808">Transferase</keyword>
<dbReference type="SUPFAM" id="SSF53335">
    <property type="entry name" value="S-adenosyl-L-methionine-dependent methyltransferases"/>
    <property type="match status" value="1"/>
</dbReference>
<proteinExistence type="predicted"/>
<name>A0A239N2M3_9ACTN</name>
<evidence type="ECO:0000313" key="3">
    <source>
        <dbReference type="Proteomes" id="UP000198362"/>
    </source>
</evidence>
<keyword evidence="3" id="KW-1185">Reference proteome</keyword>
<accession>A0A239N2M3</accession>
<dbReference type="GO" id="GO:0032259">
    <property type="term" value="P:methylation"/>
    <property type="evidence" value="ECO:0007669"/>
    <property type="project" value="UniProtKB-KW"/>
</dbReference>
<evidence type="ECO:0000259" key="1">
    <source>
        <dbReference type="Pfam" id="PF13649"/>
    </source>
</evidence>
<dbReference type="AlphaFoldDB" id="A0A239N2M3"/>
<reference evidence="2 3" key="1">
    <citation type="submission" date="2017-06" db="EMBL/GenBank/DDBJ databases">
        <authorList>
            <person name="Kim H.J."/>
            <person name="Triplett B.A."/>
        </authorList>
    </citation>
    <scope>NUCLEOTIDE SEQUENCE [LARGE SCALE GENOMIC DNA]</scope>
    <source>
        <strain evidence="2 3">CGMCC 4.5593</strain>
    </source>
</reference>
<dbReference type="Proteomes" id="UP000198362">
    <property type="component" value="Unassembled WGS sequence"/>
</dbReference>
<evidence type="ECO:0000313" key="2">
    <source>
        <dbReference type="EMBL" id="SNT49206.1"/>
    </source>
</evidence>
<dbReference type="Gene3D" id="3.40.50.150">
    <property type="entry name" value="Vaccinia Virus protein VP39"/>
    <property type="match status" value="1"/>
</dbReference>
<protein>
    <submittedName>
        <fullName evidence="2">Phospholipid N-methyltransferase</fullName>
    </submittedName>
</protein>
<dbReference type="EMBL" id="FZPH01000007">
    <property type="protein sequence ID" value="SNT49206.1"/>
    <property type="molecule type" value="Genomic_DNA"/>
</dbReference>
<dbReference type="InterPro" id="IPR029063">
    <property type="entry name" value="SAM-dependent_MTases_sf"/>
</dbReference>
<keyword evidence="2" id="KW-0489">Methyltransferase</keyword>
<dbReference type="GO" id="GO:0008168">
    <property type="term" value="F:methyltransferase activity"/>
    <property type="evidence" value="ECO:0007669"/>
    <property type="project" value="UniProtKB-KW"/>
</dbReference>
<sequence length="223" mass="23532">MTTPPDLLAFLDAASRNPRSIGAIAPSGPRLCRRLAQIVPRTHVSTVVELGAGTGAVSDAIGERLPPGSRHLAIEIDPLLADRLSARRPDLEVVVADAADLRAILWARGVDSVDAVVSGLPWSLFPAATQQRIITAVAQVLAPGAGFATFAYLHALPLAGARGLRRLLHGTFDEVIASASVWRNLPPALTYTCRRPTARSTWATPCVPTAYAAPSEGSRVNRA</sequence>
<dbReference type="InterPro" id="IPR041698">
    <property type="entry name" value="Methyltransf_25"/>
</dbReference>
<organism evidence="2 3">
    <name type="scientific">Asanoa hainanensis</name>
    <dbReference type="NCBI Taxonomy" id="560556"/>
    <lineage>
        <taxon>Bacteria</taxon>
        <taxon>Bacillati</taxon>
        <taxon>Actinomycetota</taxon>
        <taxon>Actinomycetes</taxon>
        <taxon>Micromonosporales</taxon>
        <taxon>Micromonosporaceae</taxon>
        <taxon>Asanoa</taxon>
    </lineage>
</organism>
<feature type="domain" description="Methyltransferase" evidence="1">
    <location>
        <begin position="47"/>
        <end position="144"/>
    </location>
</feature>
<dbReference type="CDD" id="cd02440">
    <property type="entry name" value="AdoMet_MTases"/>
    <property type="match status" value="1"/>
</dbReference>